<evidence type="ECO:0000256" key="2">
    <source>
        <dbReference type="SAM" id="Phobius"/>
    </source>
</evidence>
<dbReference type="Gene3D" id="3.40.50.1820">
    <property type="entry name" value="alpha/beta hydrolase"/>
    <property type="match status" value="1"/>
</dbReference>
<keyword evidence="2" id="KW-1133">Transmembrane helix</keyword>
<gene>
    <name evidence="4" type="ORF">FC701_05195</name>
</gene>
<dbReference type="EMBL" id="SZOD01000111">
    <property type="protein sequence ID" value="TKI86585.1"/>
    <property type="molecule type" value="Genomic_DNA"/>
</dbReference>
<feature type="transmembrane region" description="Helical" evidence="2">
    <location>
        <begin position="48"/>
        <end position="72"/>
    </location>
</feature>
<evidence type="ECO:0000313" key="5">
    <source>
        <dbReference type="Proteomes" id="UP000305524"/>
    </source>
</evidence>
<reference evidence="4 5" key="1">
    <citation type="journal article" date="2019" name="Environ. Microbiol.">
        <title>An active ?-lactamase is a part of an orchestrated cell wall stress resistance network of Bacillus subtilis and related rhizosphere species.</title>
        <authorList>
            <person name="Bucher T."/>
            <person name="Keren-Paz A."/>
            <person name="Hausser J."/>
            <person name="Olender T."/>
            <person name="Cytryn E."/>
            <person name="Kolodkin-Gal I."/>
        </authorList>
    </citation>
    <scope>NUCLEOTIDE SEQUENCE [LARGE SCALE GENOMIC DNA]</scope>
    <source>
        <strain evidence="4 5">I186</strain>
    </source>
</reference>
<feature type="domain" description="BD-FAE-like" evidence="3">
    <location>
        <begin position="147"/>
        <end position="353"/>
    </location>
</feature>
<dbReference type="GO" id="GO:0016787">
    <property type="term" value="F:hydrolase activity"/>
    <property type="evidence" value="ECO:0007669"/>
    <property type="project" value="UniProtKB-KW"/>
</dbReference>
<dbReference type="InterPro" id="IPR029058">
    <property type="entry name" value="AB_hydrolase_fold"/>
</dbReference>
<organism evidence="4 5">
    <name type="scientific">Bacillus mycoides</name>
    <dbReference type="NCBI Taxonomy" id="1405"/>
    <lineage>
        <taxon>Bacteria</taxon>
        <taxon>Bacillati</taxon>
        <taxon>Bacillota</taxon>
        <taxon>Bacilli</taxon>
        <taxon>Bacillales</taxon>
        <taxon>Bacillaceae</taxon>
        <taxon>Bacillus</taxon>
        <taxon>Bacillus cereus group</taxon>
    </lineage>
</organism>
<dbReference type="InterPro" id="IPR049492">
    <property type="entry name" value="BD-FAE-like_dom"/>
</dbReference>
<keyword evidence="2" id="KW-0812">Transmembrane</keyword>
<dbReference type="RefSeq" id="WP_137057104.1">
    <property type="nucleotide sequence ID" value="NZ_SZOD01000111.1"/>
</dbReference>
<keyword evidence="1 4" id="KW-0378">Hydrolase</keyword>
<feature type="transmembrane region" description="Helical" evidence="2">
    <location>
        <begin position="12"/>
        <end position="36"/>
    </location>
</feature>
<evidence type="ECO:0000313" key="4">
    <source>
        <dbReference type="EMBL" id="TKI86585.1"/>
    </source>
</evidence>
<dbReference type="AlphaFoldDB" id="A0A4U3AF01"/>
<comment type="caution">
    <text evidence="4">The sequence shown here is derived from an EMBL/GenBank/DDBJ whole genome shotgun (WGS) entry which is preliminary data.</text>
</comment>
<accession>A0A4U3AF01</accession>
<dbReference type="Pfam" id="PF20434">
    <property type="entry name" value="BD-FAE"/>
    <property type="match status" value="1"/>
</dbReference>
<dbReference type="InterPro" id="IPR050300">
    <property type="entry name" value="GDXG_lipolytic_enzyme"/>
</dbReference>
<feature type="transmembrane region" description="Helical" evidence="2">
    <location>
        <begin position="84"/>
        <end position="107"/>
    </location>
</feature>
<dbReference type="Proteomes" id="UP000305524">
    <property type="component" value="Unassembled WGS sequence"/>
</dbReference>
<dbReference type="PANTHER" id="PTHR48081">
    <property type="entry name" value="AB HYDROLASE SUPERFAMILY PROTEIN C4A8.06C"/>
    <property type="match status" value="1"/>
</dbReference>
<name>A0A4U3AF01_BACMY</name>
<sequence>MKHTTSWRPRGIIQWILTILTLVAFPIIGIISYYILNPSDMDKLMSSLAWATALFPVSLLIVTLFIIVLLILAFWKKAKIAQVILVPLSLLLIFLTVQPITSMLSYANSKDATVSLSSHFFNSQTISTKPMENVVYGKTTDGIELKMDVWSAKETSKNKLKPAVVLVHGGGWVSGDKGEAPHWKQWLNDLGYPVFDVQYRMPPQAGWKDEVADIKSALGWVLQNADTYQIDPNKINVMGESAGGNLAMLAAYSMGEEQLPASTNVPEVHVNSVINMYGPADMTMLYNDNPSTNYVQGVMEEYIGDTVSQFPERYKLLSPINYIQDNTPPTITLLGTGDRIVPVEQGEMLDKELTVKNVAHEFYLLPDVDHGFDINPGSLSTQFAKEKVTAFLQRYNK</sequence>
<dbReference type="SUPFAM" id="SSF53474">
    <property type="entry name" value="alpha/beta-Hydrolases"/>
    <property type="match status" value="1"/>
</dbReference>
<protein>
    <submittedName>
        <fullName evidence="4">Alpha/beta hydrolase</fullName>
    </submittedName>
</protein>
<proteinExistence type="predicted"/>
<evidence type="ECO:0000256" key="1">
    <source>
        <dbReference type="ARBA" id="ARBA00022801"/>
    </source>
</evidence>
<keyword evidence="2" id="KW-0472">Membrane</keyword>
<evidence type="ECO:0000259" key="3">
    <source>
        <dbReference type="Pfam" id="PF20434"/>
    </source>
</evidence>